<dbReference type="GO" id="GO:0006526">
    <property type="term" value="P:L-arginine biosynthetic process"/>
    <property type="evidence" value="ECO:0007669"/>
    <property type="project" value="UniProtKB-UniPathway"/>
</dbReference>
<accession>A0A2I0AWI3</accession>
<evidence type="ECO:0000256" key="5">
    <source>
        <dbReference type="ARBA" id="ARBA00023315"/>
    </source>
</evidence>
<dbReference type="HAMAP" id="MF_01105">
    <property type="entry name" value="N_acetyl_glu_synth"/>
    <property type="match status" value="1"/>
</dbReference>
<dbReference type="PANTHER" id="PTHR30602:SF12">
    <property type="entry name" value="AMINO-ACID ACETYLTRANSFERASE NAGS1, CHLOROPLASTIC-RELATED"/>
    <property type="match status" value="1"/>
</dbReference>
<evidence type="ECO:0000259" key="7">
    <source>
        <dbReference type="PROSITE" id="PS51186"/>
    </source>
</evidence>
<dbReference type="PANTHER" id="PTHR30602">
    <property type="entry name" value="AMINO-ACID ACETYLTRANSFERASE"/>
    <property type="match status" value="1"/>
</dbReference>
<dbReference type="SUPFAM" id="SSF55729">
    <property type="entry name" value="Acyl-CoA N-acyltransferases (Nat)"/>
    <property type="match status" value="1"/>
</dbReference>
<dbReference type="InterPro" id="IPR010167">
    <property type="entry name" value="NH2A_AcTrfase"/>
</dbReference>
<evidence type="ECO:0000256" key="3">
    <source>
        <dbReference type="ARBA" id="ARBA00012697"/>
    </source>
</evidence>
<comment type="catalytic activity">
    <reaction evidence="6">
        <text>L-glutamate + acetyl-CoA = N-acetyl-L-glutamate + CoA + H(+)</text>
        <dbReference type="Rhea" id="RHEA:24292"/>
        <dbReference type="ChEBI" id="CHEBI:15378"/>
        <dbReference type="ChEBI" id="CHEBI:29985"/>
        <dbReference type="ChEBI" id="CHEBI:44337"/>
        <dbReference type="ChEBI" id="CHEBI:57287"/>
        <dbReference type="ChEBI" id="CHEBI:57288"/>
        <dbReference type="EC" id="2.3.1.1"/>
    </reaction>
</comment>
<keyword evidence="8" id="KW-0418">Kinase</keyword>
<evidence type="ECO:0000313" key="9">
    <source>
        <dbReference type="Proteomes" id="UP000236161"/>
    </source>
</evidence>
<dbReference type="OrthoDB" id="438291at2759"/>
<keyword evidence="5 8" id="KW-0012">Acyltransferase</keyword>
<name>A0A2I0AWI3_9ASPA</name>
<dbReference type="Gene3D" id="3.40.1160.10">
    <property type="entry name" value="Acetylglutamate kinase-like"/>
    <property type="match status" value="1"/>
</dbReference>
<sequence>MVFSRDISLLHGIGIKFVLIPGTHVTINELLAERGKMARFVGCYRVTDSDSLEAAMKAAGRIQLAMEAKLSPGPPMLSLCRHGDNNHWHEVGVFVASGNFLAAKRRGVVDGIDFGFTGEVKKIDVPRIRERLESNNLVIVSNLGYSSTGEVLNCNTYEVATACALSLEADKLICVEDGQARDENGIPPHFISLHVADAIIRKQANKSETAANYVKFTDLKHQICQCNFMSNGNGKTSVAGKHLGQRNNVELQNGVGCDRGNGIWSFGQGFAIGGEERLSRKNLTELAAAAFACKHGVRRVHIIDGTCNGAILLELFTRDGIGTMVASDVHEGIRMARDTDLQCIREVIHPLEESGALIRRSEEQLRKELDSFIVVEREGSVIACGALFPFMKEKCGEVAAFAVSPQCRGHGEGDKLLGFRPRLNLSHAGSTKSRIRRARTIPANIDDDVTLLYLSKSAWPDRTDSRTKHFSQTCKSRVCMLQLLRIPRSSINIKS</sequence>
<comment type="pathway">
    <text evidence="1">Amino-acid biosynthesis; L-arginine biosynthesis; N(2)-acetyl-L-ornithine from L-glutamate: step 1/4.</text>
</comment>
<dbReference type="CDD" id="cd04301">
    <property type="entry name" value="NAT_SF"/>
    <property type="match status" value="1"/>
</dbReference>
<proteinExistence type="inferred from homology"/>
<dbReference type="GO" id="GO:0005737">
    <property type="term" value="C:cytoplasm"/>
    <property type="evidence" value="ECO:0007669"/>
    <property type="project" value="InterPro"/>
</dbReference>
<dbReference type="Pfam" id="PF00696">
    <property type="entry name" value="AA_kinase"/>
    <property type="match status" value="1"/>
</dbReference>
<dbReference type="STRING" id="1088818.A0A2I0AWI3"/>
<dbReference type="AlphaFoldDB" id="A0A2I0AWI3"/>
<dbReference type="EMBL" id="KZ451943">
    <property type="protein sequence ID" value="PKA59907.1"/>
    <property type="molecule type" value="Genomic_DNA"/>
</dbReference>
<dbReference type="EC" id="2.3.1.1" evidence="3"/>
<organism evidence="8 9">
    <name type="scientific">Apostasia shenzhenica</name>
    <dbReference type="NCBI Taxonomy" id="1088818"/>
    <lineage>
        <taxon>Eukaryota</taxon>
        <taxon>Viridiplantae</taxon>
        <taxon>Streptophyta</taxon>
        <taxon>Embryophyta</taxon>
        <taxon>Tracheophyta</taxon>
        <taxon>Spermatophyta</taxon>
        <taxon>Magnoliopsida</taxon>
        <taxon>Liliopsida</taxon>
        <taxon>Asparagales</taxon>
        <taxon>Orchidaceae</taxon>
        <taxon>Apostasioideae</taxon>
        <taxon>Apostasia</taxon>
    </lineage>
</organism>
<dbReference type="GO" id="GO:0016301">
    <property type="term" value="F:kinase activity"/>
    <property type="evidence" value="ECO:0007669"/>
    <property type="project" value="UniProtKB-KW"/>
</dbReference>
<keyword evidence="9" id="KW-1185">Reference proteome</keyword>
<dbReference type="PIRSF" id="PIRSF000423">
    <property type="entry name" value="ArgA"/>
    <property type="match status" value="1"/>
</dbReference>
<comment type="similarity">
    <text evidence="2">Belongs to the acetyltransferase family. ArgA subfamily.</text>
</comment>
<evidence type="ECO:0000256" key="6">
    <source>
        <dbReference type="ARBA" id="ARBA00048372"/>
    </source>
</evidence>
<dbReference type="InterPro" id="IPR000182">
    <property type="entry name" value="GNAT_dom"/>
</dbReference>
<dbReference type="SUPFAM" id="SSF53633">
    <property type="entry name" value="Carbamate kinase-like"/>
    <property type="match status" value="2"/>
</dbReference>
<dbReference type="UniPathway" id="UPA00068"/>
<evidence type="ECO:0000256" key="1">
    <source>
        <dbReference type="ARBA" id="ARBA00004925"/>
    </source>
</evidence>
<reference evidence="8 9" key="1">
    <citation type="journal article" date="2017" name="Nature">
        <title>The Apostasia genome and the evolution of orchids.</title>
        <authorList>
            <person name="Zhang G.Q."/>
            <person name="Liu K.W."/>
            <person name="Li Z."/>
            <person name="Lohaus R."/>
            <person name="Hsiao Y.Y."/>
            <person name="Niu S.C."/>
            <person name="Wang J.Y."/>
            <person name="Lin Y.C."/>
            <person name="Xu Q."/>
            <person name="Chen L.J."/>
            <person name="Yoshida K."/>
            <person name="Fujiwara S."/>
            <person name="Wang Z.W."/>
            <person name="Zhang Y.Q."/>
            <person name="Mitsuda N."/>
            <person name="Wang M."/>
            <person name="Liu G.H."/>
            <person name="Pecoraro L."/>
            <person name="Huang H.X."/>
            <person name="Xiao X.J."/>
            <person name="Lin M."/>
            <person name="Wu X.Y."/>
            <person name="Wu W.L."/>
            <person name="Chen Y.Y."/>
            <person name="Chang S.B."/>
            <person name="Sakamoto S."/>
            <person name="Ohme-Takagi M."/>
            <person name="Yagi M."/>
            <person name="Zeng S.J."/>
            <person name="Shen C.Y."/>
            <person name="Yeh C.M."/>
            <person name="Luo Y.B."/>
            <person name="Tsai W.C."/>
            <person name="Van de Peer Y."/>
            <person name="Liu Z.J."/>
        </authorList>
    </citation>
    <scope>NUCLEOTIDE SEQUENCE [LARGE SCALE GENOMIC DNA]</scope>
    <source>
        <strain evidence="9">cv. Shenzhen</strain>
        <tissue evidence="8">Stem</tissue>
    </source>
</reference>
<dbReference type="Gene3D" id="3.40.630.30">
    <property type="match status" value="1"/>
</dbReference>
<dbReference type="PROSITE" id="PS51186">
    <property type="entry name" value="GNAT"/>
    <property type="match status" value="1"/>
</dbReference>
<feature type="domain" description="N-acetyltransferase" evidence="7">
    <location>
        <begin position="331"/>
        <end position="459"/>
    </location>
</feature>
<evidence type="ECO:0000313" key="8">
    <source>
        <dbReference type="EMBL" id="PKA59907.1"/>
    </source>
</evidence>
<dbReference type="Proteomes" id="UP000236161">
    <property type="component" value="Unassembled WGS sequence"/>
</dbReference>
<gene>
    <name evidence="8" type="primary">argB</name>
    <name evidence="8" type="ORF">AXF42_Ash015965</name>
</gene>
<keyword evidence="4 8" id="KW-0808">Transferase</keyword>
<dbReference type="InterPro" id="IPR001048">
    <property type="entry name" value="Asp/Glu/Uridylate_kinase"/>
</dbReference>
<dbReference type="InterPro" id="IPR036393">
    <property type="entry name" value="AceGlu_kinase-like_sf"/>
</dbReference>
<protein>
    <recommendedName>
        <fullName evidence="3">amino-acid N-acetyltransferase</fullName>
        <ecNumber evidence="3">2.3.1.1</ecNumber>
    </recommendedName>
</protein>
<evidence type="ECO:0000256" key="2">
    <source>
        <dbReference type="ARBA" id="ARBA00009145"/>
    </source>
</evidence>
<dbReference type="Pfam" id="PF00583">
    <property type="entry name" value="Acetyltransf_1"/>
    <property type="match status" value="1"/>
</dbReference>
<dbReference type="InterPro" id="IPR016181">
    <property type="entry name" value="Acyl_CoA_acyltransferase"/>
</dbReference>
<evidence type="ECO:0000256" key="4">
    <source>
        <dbReference type="ARBA" id="ARBA00022679"/>
    </source>
</evidence>
<dbReference type="GO" id="GO:0004042">
    <property type="term" value="F:L-glutamate N-acetyltransferase activity"/>
    <property type="evidence" value="ECO:0007669"/>
    <property type="project" value="InterPro"/>
</dbReference>